<organism evidence="1">
    <name type="scientific">marine metagenome</name>
    <dbReference type="NCBI Taxonomy" id="408172"/>
    <lineage>
        <taxon>unclassified sequences</taxon>
        <taxon>metagenomes</taxon>
        <taxon>ecological metagenomes</taxon>
    </lineage>
</organism>
<reference evidence="1" key="1">
    <citation type="submission" date="2018-05" db="EMBL/GenBank/DDBJ databases">
        <authorList>
            <person name="Lanie J.A."/>
            <person name="Ng W.-L."/>
            <person name="Kazmierczak K.M."/>
            <person name="Andrzejewski T.M."/>
            <person name="Davidsen T.M."/>
            <person name="Wayne K.J."/>
            <person name="Tettelin H."/>
            <person name="Glass J.I."/>
            <person name="Rusch D."/>
            <person name="Podicherti R."/>
            <person name="Tsui H.-C.T."/>
            <person name="Winkler M.E."/>
        </authorList>
    </citation>
    <scope>NUCLEOTIDE SEQUENCE</scope>
</reference>
<sequence length="342" mass="39441">PDYSAAHLIHKKTGIDVVSFGQAGAGSFDGIWLEPVTQFLYINSVRDYKLSSPKNFLVFFYEGNDVYDNIQFLRDNLLETKKKQVERIELKKIKDFLNAEFEKVLNPQFDNSIWKNMLFTRFIFRGISNLAKEWELSNKQTKKKDLYNKVIPEGKGAFASIDGREVQLNLALMNGKKVGLPTHLQAPPQFGFTEVEKKLEITDKSIKLSEYIFNESLARLARFFPQSKIKIVYIPSPVSSYNIVSSHIHYRGFMQYIHVGETAIAKENHFKLCKTIKRFAEFQGLSFINTTKSLRQATLSGFIHGPLDWDHLNQRGYKVLSDDLAKLFLVKKEGIRMDNCVY</sequence>
<accession>A0A382IGQ9</accession>
<dbReference type="SUPFAM" id="SSF52266">
    <property type="entry name" value="SGNH hydrolase"/>
    <property type="match status" value="1"/>
</dbReference>
<feature type="non-terminal residue" evidence="1">
    <location>
        <position position="1"/>
    </location>
</feature>
<evidence type="ECO:0000313" key="1">
    <source>
        <dbReference type="EMBL" id="SVB98768.1"/>
    </source>
</evidence>
<dbReference type="EMBL" id="UINC01067266">
    <property type="protein sequence ID" value="SVB98768.1"/>
    <property type="molecule type" value="Genomic_DNA"/>
</dbReference>
<protein>
    <submittedName>
        <fullName evidence="1">Uncharacterized protein</fullName>
    </submittedName>
</protein>
<gene>
    <name evidence="1" type="ORF">METZ01_LOCUS251622</name>
</gene>
<name>A0A382IGQ9_9ZZZZ</name>
<dbReference type="AlphaFoldDB" id="A0A382IGQ9"/>
<proteinExistence type="predicted"/>